<gene>
    <name evidence="2" type="ORF">BJ554DRAFT_6647</name>
</gene>
<feature type="compositionally biased region" description="Basic and acidic residues" evidence="1">
    <location>
        <begin position="19"/>
        <end position="41"/>
    </location>
</feature>
<dbReference type="AlphaFoldDB" id="A0A8H7ZY96"/>
<feature type="non-terminal residue" evidence="2">
    <location>
        <position position="120"/>
    </location>
</feature>
<evidence type="ECO:0000313" key="2">
    <source>
        <dbReference type="EMBL" id="KAG5461193.1"/>
    </source>
</evidence>
<accession>A0A8H7ZY96</accession>
<keyword evidence="3" id="KW-1185">Reference proteome</keyword>
<organism evidence="2 3">
    <name type="scientific">Olpidium bornovanus</name>
    <dbReference type="NCBI Taxonomy" id="278681"/>
    <lineage>
        <taxon>Eukaryota</taxon>
        <taxon>Fungi</taxon>
        <taxon>Fungi incertae sedis</taxon>
        <taxon>Olpidiomycota</taxon>
        <taxon>Olpidiomycotina</taxon>
        <taxon>Olpidiomycetes</taxon>
        <taxon>Olpidiales</taxon>
        <taxon>Olpidiaceae</taxon>
        <taxon>Olpidium</taxon>
    </lineage>
</organism>
<dbReference type="Proteomes" id="UP000673691">
    <property type="component" value="Unassembled WGS sequence"/>
</dbReference>
<evidence type="ECO:0000313" key="3">
    <source>
        <dbReference type="Proteomes" id="UP000673691"/>
    </source>
</evidence>
<protein>
    <submittedName>
        <fullName evidence="2">Uncharacterized protein</fullName>
    </submittedName>
</protein>
<feature type="region of interest" description="Disordered" evidence="1">
    <location>
        <begin position="1"/>
        <end position="57"/>
    </location>
</feature>
<feature type="compositionally biased region" description="Polar residues" evidence="1">
    <location>
        <begin position="42"/>
        <end position="57"/>
    </location>
</feature>
<name>A0A8H7ZY96_9FUNG</name>
<reference evidence="2 3" key="1">
    <citation type="journal article" name="Sci. Rep.">
        <title>Genome-scale phylogenetic analyses confirm Olpidium as the closest living zoosporic fungus to the non-flagellated, terrestrial fungi.</title>
        <authorList>
            <person name="Chang Y."/>
            <person name="Rochon D."/>
            <person name="Sekimoto S."/>
            <person name="Wang Y."/>
            <person name="Chovatia M."/>
            <person name="Sandor L."/>
            <person name="Salamov A."/>
            <person name="Grigoriev I.V."/>
            <person name="Stajich J.E."/>
            <person name="Spatafora J.W."/>
        </authorList>
    </citation>
    <scope>NUCLEOTIDE SEQUENCE [LARGE SCALE GENOMIC DNA]</scope>
    <source>
        <strain evidence="2">S191</strain>
    </source>
</reference>
<dbReference type="EMBL" id="JAEFCI010004040">
    <property type="protein sequence ID" value="KAG5461193.1"/>
    <property type="molecule type" value="Genomic_DNA"/>
</dbReference>
<sequence length="120" mass="12970">MRPSKEDAPSQKKKGGPSAKKEDAPSQKKEDAPSAKKEDAPSQKNTFLLPSPQDQGSEAVSSLRVCFALRRVPRRVAGGLGVWSLGCLKDPIIPRFDWLRGREEPFVAVTVIVGAAFVVA</sequence>
<comment type="caution">
    <text evidence="2">The sequence shown here is derived from an EMBL/GenBank/DDBJ whole genome shotgun (WGS) entry which is preliminary data.</text>
</comment>
<evidence type="ECO:0000256" key="1">
    <source>
        <dbReference type="SAM" id="MobiDB-lite"/>
    </source>
</evidence>
<feature type="compositionally biased region" description="Basic and acidic residues" evidence="1">
    <location>
        <begin position="1"/>
        <end position="10"/>
    </location>
</feature>
<proteinExistence type="predicted"/>